<reference evidence="4" key="1">
    <citation type="journal article" date="2019" name="Int. J. Syst. Evol. Microbiol.">
        <title>The Global Catalogue of Microorganisms (GCM) 10K type strain sequencing project: providing services to taxonomists for standard genome sequencing and annotation.</title>
        <authorList>
            <consortium name="The Broad Institute Genomics Platform"/>
            <consortium name="The Broad Institute Genome Sequencing Center for Infectious Disease"/>
            <person name="Wu L."/>
            <person name="Ma J."/>
        </authorList>
    </citation>
    <scope>NUCLEOTIDE SEQUENCE [LARGE SCALE GENOMIC DNA]</scope>
    <source>
        <strain evidence="4">JCM 18326</strain>
    </source>
</reference>
<protein>
    <submittedName>
        <fullName evidence="3">Outer membrane lipoprotein-sorting protein</fullName>
    </submittedName>
</protein>
<evidence type="ECO:0000256" key="1">
    <source>
        <dbReference type="SAM" id="SignalP"/>
    </source>
</evidence>
<organism evidence="3 4">
    <name type="scientific">Algivirga pacifica</name>
    <dbReference type="NCBI Taxonomy" id="1162670"/>
    <lineage>
        <taxon>Bacteria</taxon>
        <taxon>Pseudomonadati</taxon>
        <taxon>Bacteroidota</taxon>
        <taxon>Cytophagia</taxon>
        <taxon>Cytophagales</taxon>
        <taxon>Flammeovirgaceae</taxon>
        <taxon>Algivirga</taxon>
    </lineage>
</organism>
<name>A0ABP9D5R9_9BACT</name>
<dbReference type="RefSeq" id="WP_345368800.1">
    <property type="nucleotide sequence ID" value="NZ_BAABJX010000009.1"/>
</dbReference>
<keyword evidence="1" id="KW-0732">Signal</keyword>
<feature type="chain" id="PRO_5046689961" evidence="1">
    <location>
        <begin position="24"/>
        <end position="249"/>
    </location>
</feature>
<dbReference type="Proteomes" id="UP001500298">
    <property type="component" value="Unassembled WGS sequence"/>
</dbReference>
<gene>
    <name evidence="3" type="ORF">GCM10023331_04250</name>
</gene>
<keyword evidence="4" id="KW-1185">Reference proteome</keyword>
<comment type="caution">
    <text evidence="3">The sequence shown here is derived from an EMBL/GenBank/DDBJ whole genome shotgun (WGS) entry which is preliminary data.</text>
</comment>
<dbReference type="InterPro" id="IPR033399">
    <property type="entry name" value="TP_0789-like"/>
</dbReference>
<dbReference type="EMBL" id="BAABJX010000009">
    <property type="protein sequence ID" value="GAA4822995.1"/>
    <property type="molecule type" value="Genomic_DNA"/>
</dbReference>
<dbReference type="Gene3D" id="2.50.20.10">
    <property type="entry name" value="Lipoprotein localisation LolA/LolB/LppX"/>
    <property type="match status" value="1"/>
</dbReference>
<keyword evidence="3" id="KW-0449">Lipoprotein</keyword>
<dbReference type="PANTHER" id="PTHR37507">
    <property type="entry name" value="SPORULATION PROTEIN YDCC"/>
    <property type="match status" value="1"/>
</dbReference>
<dbReference type="Pfam" id="PF17131">
    <property type="entry name" value="LolA_like"/>
    <property type="match status" value="1"/>
</dbReference>
<feature type="signal peptide" evidence="1">
    <location>
        <begin position="1"/>
        <end position="23"/>
    </location>
</feature>
<feature type="domain" description="Uncharacterized protein TP-0789" evidence="2">
    <location>
        <begin position="65"/>
        <end position="247"/>
    </location>
</feature>
<evidence type="ECO:0000259" key="2">
    <source>
        <dbReference type="Pfam" id="PF17131"/>
    </source>
</evidence>
<proteinExistence type="predicted"/>
<dbReference type="InterPro" id="IPR052944">
    <property type="entry name" value="Sporulation_related"/>
</dbReference>
<dbReference type="PANTHER" id="PTHR37507:SF2">
    <property type="entry name" value="SPORULATION PROTEIN YDCC"/>
    <property type="match status" value="1"/>
</dbReference>
<accession>A0ABP9D5R9</accession>
<sequence length="249" mass="28494">MMNKNTLLAVFLLFFAAMGQAQSAKEIIAKSDEAMRGNSSETNITMKIIRPEWSREMSMKSWSKGDDYFMVLVTAPAKDRGTVSLKRGKELWNWMPSIERTIKVSPSMMSQSWMGSDFSNDDLLEATSIVNDYTHKIVGEEKIDGHTCWKIEMIPNEDAAIVWGKVNVWISKEHYLQMKAENFDEDMYLVSTMVASKVKQMGGKLLPTVMEMTPADEPGNKTIMIYNTAKFDHKIPDSFFSMQNMRRVR</sequence>
<evidence type="ECO:0000313" key="3">
    <source>
        <dbReference type="EMBL" id="GAA4822995.1"/>
    </source>
</evidence>
<dbReference type="CDD" id="cd16329">
    <property type="entry name" value="LolA_like"/>
    <property type="match status" value="1"/>
</dbReference>
<evidence type="ECO:0000313" key="4">
    <source>
        <dbReference type="Proteomes" id="UP001500298"/>
    </source>
</evidence>